<evidence type="ECO:0000256" key="4">
    <source>
        <dbReference type="ARBA" id="ARBA00022692"/>
    </source>
</evidence>
<dbReference type="EMBL" id="CAJFCW020000003">
    <property type="protein sequence ID" value="CAG9103729.1"/>
    <property type="molecule type" value="Genomic_DNA"/>
</dbReference>
<comment type="subcellular location">
    <subcellularLocation>
        <location evidence="1 11">Mitochondrion inner membrane</location>
        <topology evidence="1 11">Multi-pass membrane protein</topology>
    </subcellularLocation>
</comment>
<keyword evidence="3 11" id="KW-0813">Transport</keyword>
<dbReference type="Proteomes" id="UP000614601">
    <property type="component" value="Unassembled WGS sequence"/>
</dbReference>
<dbReference type="InterPro" id="IPR007992">
    <property type="entry name" value="CybS"/>
</dbReference>
<keyword evidence="8 11" id="KW-0496">Mitochondrion</keyword>
<keyword evidence="13" id="KW-1185">Reference proteome</keyword>
<dbReference type="GO" id="GO:0046872">
    <property type="term" value="F:metal ion binding"/>
    <property type="evidence" value="ECO:0007669"/>
    <property type="project" value="UniProtKB-KW"/>
</dbReference>
<dbReference type="PANTHER" id="PTHR13337:SF2">
    <property type="entry name" value="SUCCINATE DEHYDROGENASE [UBIQUINONE] CYTOCHROME B SMALL SUBUNIT, MITOCHONDRIAL"/>
    <property type="match status" value="1"/>
</dbReference>
<organism evidence="12 13">
    <name type="scientific">Bursaphelenchus okinawaensis</name>
    <dbReference type="NCBI Taxonomy" id="465554"/>
    <lineage>
        <taxon>Eukaryota</taxon>
        <taxon>Metazoa</taxon>
        <taxon>Ecdysozoa</taxon>
        <taxon>Nematoda</taxon>
        <taxon>Chromadorea</taxon>
        <taxon>Rhabditida</taxon>
        <taxon>Tylenchina</taxon>
        <taxon>Tylenchomorpha</taxon>
        <taxon>Aphelenchoidea</taxon>
        <taxon>Aphelenchoididae</taxon>
        <taxon>Bursaphelenchus</taxon>
    </lineage>
</organism>
<dbReference type="AlphaFoldDB" id="A0A811KIA6"/>
<comment type="caution">
    <text evidence="12">The sequence shown here is derived from an EMBL/GenBank/DDBJ whole genome shotgun (WGS) entry which is preliminary data.</text>
</comment>
<dbReference type="GO" id="GO:0006121">
    <property type="term" value="P:mitochondrial electron transport, succinate to ubiquinone"/>
    <property type="evidence" value="ECO:0007669"/>
    <property type="project" value="TreeGrafter"/>
</dbReference>
<evidence type="ECO:0000256" key="11">
    <source>
        <dbReference type="RuleBase" id="RU364031"/>
    </source>
</evidence>
<keyword evidence="11" id="KW-0249">Electron transport</keyword>
<evidence type="ECO:0000256" key="5">
    <source>
        <dbReference type="ARBA" id="ARBA00022792"/>
    </source>
</evidence>
<dbReference type="Proteomes" id="UP000783686">
    <property type="component" value="Unassembled WGS sequence"/>
</dbReference>
<dbReference type="GO" id="GO:0048039">
    <property type="term" value="F:ubiquinone binding"/>
    <property type="evidence" value="ECO:0007669"/>
    <property type="project" value="TreeGrafter"/>
</dbReference>
<dbReference type="GO" id="GO:0006099">
    <property type="term" value="P:tricarboxylic acid cycle"/>
    <property type="evidence" value="ECO:0007669"/>
    <property type="project" value="UniProtKB-KW"/>
</dbReference>
<evidence type="ECO:0000256" key="2">
    <source>
        <dbReference type="ARBA" id="ARBA00007294"/>
    </source>
</evidence>
<evidence type="ECO:0000256" key="8">
    <source>
        <dbReference type="ARBA" id="ARBA00023128"/>
    </source>
</evidence>
<comment type="similarity">
    <text evidence="2 11">Belongs to the CybS family.</text>
</comment>
<keyword evidence="7" id="KW-1133">Transmembrane helix</keyword>
<evidence type="ECO:0000256" key="1">
    <source>
        <dbReference type="ARBA" id="ARBA00004448"/>
    </source>
</evidence>
<gene>
    <name evidence="12" type="ORF">BOKJ2_LOCUS5990</name>
</gene>
<keyword evidence="6 11" id="KW-0809">Transit peptide</keyword>
<evidence type="ECO:0000256" key="9">
    <source>
        <dbReference type="ARBA" id="ARBA00023136"/>
    </source>
</evidence>
<dbReference type="GO" id="GO:0020037">
    <property type="term" value="F:heme binding"/>
    <property type="evidence" value="ECO:0007669"/>
    <property type="project" value="TreeGrafter"/>
</dbReference>
<feature type="binding site" evidence="10">
    <location>
        <position position="101"/>
    </location>
    <ligand>
        <name>a ubiquinone</name>
        <dbReference type="ChEBI" id="CHEBI:16389"/>
        <note>ligand shared with IP/SDHB</note>
    </ligand>
</feature>
<name>A0A811KIA6_9BILA</name>
<evidence type="ECO:0000256" key="6">
    <source>
        <dbReference type="ARBA" id="ARBA00022946"/>
    </source>
</evidence>
<protein>
    <recommendedName>
        <fullName evidence="11">Succinate dehydrogenase [ubiquinone] cytochrome b small subunit</fullName>
    </recommendedName>
</protein>
<evidence type="ECO:0000313" key="12">
    <source>
        <dbReference type="EMBL" id="CAD5215232.1"/>
    </source>
</evidence>
<evidence type="ECO:0000256" key="10">
    <source>
        <dbReference type="PIRSR" id="PIRSR607992-1"/>
    </source>
</evidence>
<dbReference type="Gene3D" id="1.20.1300.10">
    <property type="entry name" value="Fumarate reductase/succinate dehydrogenase, transmembrane subunit"/>
    <property type="match status" value="1"/>
</dbReference>
<keyword evidence="9 11" id="KW-0472">Membrane</keyword>
<dbReference type="PANTHER" id="PTHR13337">
    <property type="entry name" value="SUCCINATE DEHYDROGENASE"/>
    <property type="match status" value="1"/>
</dbReference>
<dbReference type="OrthoDB" id="18577at2759"/>
<sequence length="150" mass="15867">MLSSSLAVRSVIGFKQSAMPSLRAFRTCAPLTGAALVSPARPTKTIPSSAGHFKLERQVFVGTLPLLPLSYVVHGTAMDWLVTAAIVANCHFGGHAVLTDYARPIVIGEGAAKAAHYLSYVGTALLAIVLINFNINDVGITRAFELVFSL</sequence>
<proteinExistence type="inferred from homology"/>
<keyword evidence="11" id="KW-0349">Heme</keyword>
<reference evidence="12" key="1">
    <citation type="submission" date="2020-09" db="EMBL/GenBank/DDBJ databases">
        <authorList>
            <person name="Kikuchi T."/>
        </authorList>
    </citation>
    <scope>NUCLEOTIDE SEQUENCE</scope>
    <source>
        <strain evidence="12">SH1</strain>
    </source>
</reference>
<keyword evidence="5 11" id="KW-0999">Mitochondrion inner membrane</keyword>
<evidence type="ECO:0000256" key="3">
    <source>
        <dbReference type="ARBA" id="ARBA00022448"/>
    </source>
</evidence>
<dbReference type="GO" id="GO:0005743">
    <property type="term" value="C:mitochondrial inner membrane"/>
    <property type="evidence" value="ECO:0007669"/>
    <property type="project" value="UniProtKB-SubCell"/>
</dbReference>
<dbReference type="InterPro" id="IPR034804">
    <property type="entry name" value="SQR/QFR_C/D"/>
</dbReference>
<dbReference type="SMR" id="A0A811KIA6"/>
<comment type="function">
    <text evidence="11">Membrane-anchoring subunit of succinate dehydrogenase (SDH) that is involved in complex II of the mitochondrial electron transport chain and is responsible for transferring electrons from succinate to ubiquinone (coenzyme Q).</text>
</comment>
<keyword evidence="11" id="KW-0816">Tricarboxylic acid cycle</keyword>
<dbReference type="EMBL" id="CAJFDH010000003">
    <property type="protein sequence ID" value="CAD5215232.1"/>
    <property type="molecule type" value="Genomic_DNA"/>
</dbReference>
<keyword evidence="4" id="KW-0812">Transmembrane</keyword>
<evidence type="ECO:0000313" key="13">
    <source>
        <dbReference type="Proteomes" id="UP000614601"/>
    </source>
</evidence>
<dbReference type="Pfam" id="PF05328">
    <property type="entry name" value="CybS"/>
    <property type="match status" value="1"/>
</dbReference>
<evidence type="ECO:0000256" key="7">
    <source>
        <dbReference type="ARBA" id="ARBA00022989"/>
    </source>
</evidence>
<keyword evidence="11" id="KW-0479">Metal-binding</keyword>
<keyword evidence="11" id="KW-0408">Iron</keyword>
<accession>A0A811KIA6</accession>